<dbReference type="AlphaFoldDB" id="A0A558DNW1"/>
<evidence type="ECO:0000256" key="1">
    <source>
        <dbReference type="SAM" id="Phobius"/>
    </source>
</evidence>
<dbReference type="Proteomes" id="UP000316649">
    <property type="component" value="Unassembled WGS sequence"/>
</dbReference>
<accession>A0A558DNW1</accession>
<feature type="transmembrane region" description="Helical" evidence="1">
    <location>
        <begin position="34"/>
        <end position="52"/>
    </location>
</feature>
<keyword evidence="1" id="KW-1133">Transmembrane helix</keyword>
<keyword evidence="1" id="KW-0812">Transmembrane</keyword>
<dbReference type="OrthoDB" id="572185at2"/>
<feature type="domain" description="NERD" evidence="2">
    <location>
        <begin position="93"/>
        <end position="210"/>
    </location>
</feature>
<name>A0A558DNW1_9GAMM</name>
<sequence>MKKVDKKSPIKRAVLRNPGQSLEERIDYLINEKAMTYFMMVLLMFVLTGYEWWRFIFDSPPQPWILTALLFIVIIYVIPKTLKIIKEVRNLRQGLAGERAVGQFLDDLRERGWKVIHDLVFEGYNLDHVLISRHGVFVVETKTMSKPAKGKPEIYYDGQQIIIDGYRPEKNPVTQVLAGAGSLQELILELTGKKYYVRPVVSYPGWYVNASAEAQKEVWVLSTRALPGFIGRQGEVLSNEDVASLTKHLRDYVRNQKNKDLDA</sequence>
<dbReference type="EMBL" id="VMNH01000003">
    <property type="protein sequence ID" value="TVO78444.1"/>
    <property type="molecule type" value="Genomic_DNA"/>
</dbReference>
<dbReference type="Pfam" id="PF08378">
    <property type="entry name" value="NERD"/>
    <property type="match status" value="1"/>
</dbReference>
<dbReference type="PROSITE" id="PS50965">
    <property type="entry name" value="NERD"/>
    <property type="match status" value="1"/>
</dbReference>
<proteinExistence type="predicted"/>
<evidence type="ECO:0000313" key="4">
    <source>
        <dbReference type="Proteomes" id="UP000316649"/>
    </source>
</evidence>
<evidence type="ECO:0000313" key="3">
    <source>
        <dbReference type="EMBL" id="TVO78444.1"/>
    </source>
</evidence>
<dbReference type="InterPro" id="IPR011528">
    <property type="entry name" value="NERD"/>
</dbReference>
<organism evidence="3 4">
    <name type="scientific">Sedimenticola selenatireducens</name>
    <dbReference type="NCBI Taxonomy" id="191960"/>
    <lineage>
        <taxon>Bacteria</taxon>
        <taxon>Pseudomonadati</taxon>
        <taxon>Pseudomonadota</taxon>
        <taxon>Gammaproteobacteria</taxon>
        <taxon>Chromatiales</taxon>
        <taxon>Sedimenticolaceae</taxon>
        <taxon>Sedimenticola</taxon>
    </lineage>
</organism>
<reference evidence="3 4" key="1">
    <citation type="submission" date="2019-07" db="EMBL/GenBank/DDBJ databases">
        <title>The pathways for chlorine oxyanion respiration interact through the shared metabolite chlorate.</title>
        <authorList>
            <person name="Barnum T.P."/>
            <person name="Cheng Y."/>
            <person name="Hill K.A."/>
            <person name="Lucas L.N."/>
            <person name="Carlson H.K."/>
            <person name="Coates J.D."/>
        </authorList>
    </citation>
    <scope>NUCLEOTIDE SEQUENCE [LARGE SCALE GENOMIC DNA]</scope>
    <source>
        <strain evidence="3 4">BK-1</strain>
    </source>
</reference>
<evidence type="ECO:0000259" key="2">
    <source>
        <dbReference type="PROSITE" id="PS50965"/>
    </source>
</evidence>
<keyword evidence="4" id="KW-1185">Reference proteome</keyword>
<dbReference type="RefSeq" id="WP_144357290.1">
    <property type="nucleotide sequence ID" value="NZ_VMNH01000003.1"/>
</dbReference>
<gene>
    <name evidence="3" type="ORF">FHP88_01905</name>
</gene>
<feature type="transmembrane region" description="Helical" evidence="1">
    <location>
        <begin position="64"/>
        <end position="82"/>
    </location>
</feature>
<protein>
    <submittedName>
        <fullName evidence="3">NERD domain-containing protein</fullName>
    </submittedName>
</protein>
<keyword evidence="1" id="KW-0472">Membrane</keyword>
<comment type="caution">
    <text evidence="3">The sequence shown here is derived from an EMBL/GenBank/DDBJ whole genome shotgun (WGS) entry which is preliminary data.</text>
</comment>